<organism evidence="3 4">
    <name type="scientific">Methanospirillum lacunae</name>
    <dbReference type="NCBI Taxonomy" id="668570"/>
    <lineage>
        <taxon>Archaea</taxon>
        <taxon>Methanobacteriati</taxon>
        <taxon>Methanobacteriota</taxon>
        <taxon>Stenosarchaea group</taxon>
        <taxon>Methanomicrobia</taxon>
        <taxon>Methanomicrobiales</taxon>
        <taxon>Methanospirillaceae</taxon>
        <taxon>Methanospirillum</taxon>
    </lineage>
</organism>
<dbReference type="InterPro" id="IPR001173">
    <property type="entry name" value="Glyco_trans_2-like"/>
</dbReference>
<keyword evidence="1" id="KW-0472">Membrane</keyword>
<feature type="transmembrane region" description="Helical" evidence="1">
    <location>
        <begin position="274"/>
        <end position="296"/>
    </location>
</feature>
<dbReference type="AlphaFoldDB" id="A0A2V2MZ54"/>
<dbReference type="SUPFAM" id="SSF53448">
    <property type="entry name" value="Nucleotide-diphospho-sugar transferases"/>
    <property type="match status" value="1"/>
</dbReference>
<keyword evidence="1" id="KW-0812">Transmembrane</keyword>
<dbReference type="RefSeq" id="WP_109969568.1">
    <property type="nucleotide sequence ID" value="NZ_CP176093.1"/>
</dbReference>
<dbReference type="PANTHER" id="PTHR22916:SF3">
    <property type="entry name" value="UDP-GLCNAC:BETAGAL BETA-1,3-N-ACETYLGLUCOSAMINYLTRANSFERASE-LIKE PROTEIN 1"/>
    <property type="match status" value="1"/>
</dbReference>
<dbReference type="PANTHER" id="PTHR22916">
    <property type="entry name" value="GLYCOSYLTRANSFERASE"/>
    <property type="match status" value="1"/>
</dbReference>
<dbReference type="EMBL" id="QGMY01000010">
    <property type="protein sequence ID" value="PWR70696.1"/>
    <property type="molecule type" value="Genomic_DNA"/>
</dbReference>
<sequence length="305" mass="36050">MGLLEVHKVMPLVSIGIPTYNRPEGLRRTLECITEQTYKNLEIIVSDNCSRTQETEEIVREFMARDNRIQYFRQKENYGMAFNFKFVLEKSSGDYFMLASDDDLWDNSFIEKCLSPLINQNSCSMAFSNFNTIDSYDQVIYDNTKPAIYSNRNKYFRLAKFLFFNESWGKGTLTYSLFRKELTPFLLDFLKKNENSINVQYPAEVCMLINIIDHTDYNIVKETLFHKRWAKKIDTLGKSNPLPKYPYLFRPYLPPRFFISYINALLDSTTSKKVHIIIIIIMGIRFMIILVQWYLVCIITKLQKM</sequence>
<dbReference type="Proteomes" id="UP000245657">
    <property type="component" value="Unassembled WGS sequence"/>
</dbReference>
<feature type="domain" description="Glycosyltransferase 2-like" evidence="2">
    <location>
        <begin position="14"/>
        <end position="158"/>
    </location>
</feature>
<comment type="caution">
    <text evidence="3">The sequence shown here is derived from an EMBL/GenBank/DDBJ whole genome shotgun (WGS) entry which is preliminary data.</text>
</comment>
<gene>
    <name evidence="3" type="ORF">DK846_13885</name>
</gene>
<dbReference type="Pfam" id="PF00535">
    <property type="entry name" value="Glycos_transf_2"/>
    <property type="match status" value="1"/>
</dbReference>
<evidence type="ECO:0000313" key="4">
    <source>
        <dbReference type="Proteomes" id="UP000245657"/>
    </source>
</evidence>
<keyword evidence="4" id="KW-1185">Reference proteome</keyword>
<dbReference type="GeneID" id="97548400"/>
<proteinExistence type="predicted"/>
<evidence type="ECO:0000256" key="1">
    <source>
        <dbReference type="SAM" id="Phobius"/>
    </source>
</evidence>
<evidence type="ECO:0000259" key="2">
    <source>
        <dbReference type="Pfam" id="PF00535"/>
    </source>
</evidence>
<accession>A0A2V2MZ54</accession>
<dbReference type="Gene3D" id="3.90.550.10">
    <property type="entry name" value="Spore Coat Polysaccharide Biosynthesis Protein SpsA, Chain A"/>
    <property type="match status" value="1"/>
</dbReference>
<dbReference type="CDD" id="cd00761">
    <property type="entry name" value="Glyco_tranf_GTA_type"/>
    <property type="match status" value="1"/>
</dbReference>
<keyword evidence="1" id="KW-1133">Transmembrane helix</keyword>
<dbReference type="InterPro" id="IPR029044">
    <property type="entry name" value="Nucleotide-diphossugar_trans"/>
</dbReference>
<dbReference type="GO" id="GO:0016758">
    <property type="term" value="F:hexosyltransferase activity"/>
    <property type="evidence" value="ECO:0007669"/>
    <property type="project" value="UniProtKB-ARBA"/>
</dbReference>
<evidence type="ECO:0000313" key="3">
    <source>
        <dbReference type="EMBL" id="PWR70696.1"/>
    </source>
</evidence>
<protein>
    <recommendedName>
        <fullName evidence="2">Glycosyltransferase 2-like domain-containing protein</fullName>
    </recommendedName>
</protein>
<dbReference type="OrthoDB" id="141732at2157"/>
<name>A0A2V2MZ54_9EURY</name>
<reference evidence="3 4" key="1">
    <citation type="submission" date="2018-05" db="EMBL/GenBank/DDBJ databases">
        <title>Draft genome of Methanospirillum lacunae Ki8-1.</title>
        <authorList>
            <person name="Dueholm M.S."/>
            <person name="Nielsen P.H."/>
            <person name="Bakmann L.F."/>
            <person name="Otzen D.E."/>
        </authorList>
    </citation>
    <scope>NUCLEOTIDE SEQUENCE [LARGE SCALE GENOMIC DNA]</scope>
    <source>
        <strain evidence="3 4">Ki8-1</strain>
    </source>
</reference>